<gene>
    <name evidence="2" type="ORF">C1SCF055_LOCUS14663</name>
</gene>
<reference evidence="2" key="1">
    <citation type="submission" date="2022-10" db="EMBL/GenBank/DDBJ databases">
        <authorList>
            <person name="Chen Y."/>
            <person name="Dougan E. K."/>
            <person name="Chan C."/>
            <person name="Rhodes N."/>
            <person name="Thang M."/>
        </authorList>
    </citation>
    <scope>NUCLEOTIDE SEQUENCE</scope>
</reference>
<reference evidence="3 4" key="2">
    <citation type="submission" date="2024-05" db="EMBL/GenBank/DDBJ databases">
        <authorList>
            <person name="Chen Y."/>
            <person name="Shah S."/>
            <person name="Dougan E. K."/>
            <person name="Thang M."/>
            <person name="Chan C."/>
        </authorList>
    </citation>
    <scope>NUCLEOTIDE SEQUENCE [LARGE SCALE GENOMIC DNA]</scope>
</reference>
<accession>A0A9P1FV10</accession>
<dbReference type="OrthoDB" id="4610at2759"/>
<dbReference type="InterPro" id="IPR036514">
    <property type="entry name" value="SGNH_hydro_sf"/>
</dbReference>
<comment type="caution">
    <text evidence="2">The sequence shown here is derived from an EMBL/GenBank/DDBJ whole genome shotgun (WGS) entry which is preliminary data.</text>
</comment>
<dbReference type="EMBL" id="CAMXCT020001160">
    <property type="protein sequence ID" value="CAL1140757.1"/>
    <property type="molecule type" value="Genomic_DNA"/>
</dbReference>
<dbReference type="Gene3D" id="3.40.50.1110">
    <property type="entry name" value="SGNH hydrolase"/>
    <property type="match status" value="1"/>
</dbReference>
<dbReference type="InterPro" id="IPR013830">
    <property type="entry name" value="SGNH_hydro"/>
</dbReference>
<proteinExistence type="predicted"/>
<dbReference type="EMBL" id="CAMXCT010001160">
    <property type="protein sequence ID" value="CAI3987382.1"/>
    <property type="molecule type" value="Genomic_DNA"/>
</dbReference>
<organism evidence="2">
    <name type="scientific">Cladocopium goreaui</name>
    <dbReference type="NCBI Taxonomy" id="2562237"/>
    <lineage>
        <taxon>Eukaryota</taxon>
        <taxon>Sar</taxon>
        <taxon>Alveolata</taxon>
        <taxon>Dinophyceae</taxon>
        <taxon>Suessiales</taxon>
        <taxon>Symbiodiniaceae</taxon>
        <taxon>Cladocopium</taxon>
    </lineage>
</organism>
<dbReference type="SUPFAM" id="SSF52266">
    <property type="entry name" value="SGNH hydrolase"/>
    <property type="match status" value="1"/>
</dbReference>
<keyword evidence="4" id="KW-1185">Reference proteome</keyword>
<evidence type="ECO:0000313" key="3">
    <source>
        <dbReference type="EMBL" id="CAL4774694.1"/>
    </source>
</evidence>
<name>A0A9P1FV10_9DINO</name>
<evidence type="ECO:0000259" key="1">
    <source>
        <dbReference type="Pfam" id="PF13472"/>
    </source>
</evidence>
<evidence type="ECO:0000313" key="2">
    <source>
        <dbReference type="EMBL" id="CAI3987382.1"/>
    </source>
</evidence>
<feature type="domain" description="SGNH hydrolase-type esterase" evidence="1">
    <location>
        <begin position="91"/>
        <end position="301"/>
    </location>
</feature>
<protein>
    <submittedName>
        <fullName evidence="3">Mitochondrial substrate carrier family protein N</fullName>
    </submittedName>
</protein>
<dbReference type="Proteomes" id="UP001152797">
    <property type="component" value="Unassembled WGS sequence"/>
</dbReference>
<dbReference type="AlphaFoldDB" id="A0A9P1FV10"/>
<sequence>MRMMMMLKPPLLRWKHWRTVVVATGGLTGLAASIALKQAWDLRTQWKCLRMRAAACLGPMEGLEGPRWLPGRHAESSSSRMHDHRPILLLFLGDSLVSGVGAQAHGAPVPAALPRNVAVHLADRIGEIRWAAVGITGADVEKLTAVGLPRLREKVEEVKEYTERLEPAQRGAFATTVKACNDQVAPEVIVVLVAGVNDFRRLRLGYRLRLRRLVKDLGNLAGEVRAVFLPAVEMADAPMLQRYPLKLFLLPLCRLWEREKRKAVGWCDNAQVLPFPLPPPGVRREAFFSADLMHPNEEGYDWWARSLADQIHQQLSQGSGDASQ</sequence>
<dbReference type="Pfam" id="PF13472">
    <property type="entry name" value="Lipase_GDSL_2"/>
    <property type="match status" value="1"/>
</dbReference>
<dbReference type="EMBL" id="CAMXCT030001160">
    <property type="protein sequence ID" value="CAL4774694.1"/>
    <property type="molecule type" value="Genomic_DNA"/>
</dbReference>
<evidence type="ECO:0000313" key="4">
    <source>
        <dbReference type="Proteomes" id="UP001152797"/>
    </source>
</evidence>